<dbReference type="RefSeq" id="WP_261973389.1">
    <property type="nucleotide sequence ID" value="NZ_CP103460.1"/>
</dbReference>
<proteinExistence type="predicted"/>
<protein>
    <recommendedName>
        <fullName evidence="3">Lipocalin-like domain-containing protein</fullName>
    </recommendedName>
</protein>
<organism evidence="1 2">
    <name type="scientific">Polaribacter sejongensis</name>
    <dbReference type="NCBI Taxonomy" id="985043"/>
    <lineage>
        <taxon>Bacteria</taxon>
        <taxon>Pseudomonadati</taxon>
        <taxon>Bacteroidota</taxon>
        <taxon>Flavobacteriia</taxon>
        <taxon>Flavobacteriales</taxon>
        <taxon>Flavobacteriaceae</taxon>
    </lineage>
</organism>
<accession>A0AAJ1QXU1</accession>
<comment type="caution">
    <text evidence="1">The sequence shown here is derived from an EMBL/GenBank/DDBJ whole genome shotgun (WGS) entry which is preliminary data.</text>
</comment>
<reference evidence="1 2" key="1">
    <citation type="journal article" date="2014" name="Int. J. Syst. Evol. Microbiol.">
        <title>Complete genome sequence of Corynebacterium casei LMG S-19264T (=DSM 44701T), isolated from a smear-ripened cheese.</title>
        <authorList>
            <consortium name="US DOE Joint Genome Institute (JGI-PGF)"/>
            <person name="Walter F."/>
            <person name="Albersmeier A."/>
            <person name="Kalinowski J."/>
            <person name="Ruckert C."/>
        </authorList>
    </citation>
    <scope>NUCLEOTIDE SEQUENCE [LARGE SCALE GENOMIC DNA]</scope>
    <source>
        <strain evidence="1 2">CECT 8670</strain>
    </source>
</reference>
<gene>
    <name evidence="1" type="ORF">QWY81_12760</name>
</gene>
<dbReference type="AlphaFoldDB" id="A0AAJ1QXU1"/>
<evidence type="ECO:0008006" key="3">
    <source>
        <dbReference type="Google" id="ProtNLM"/>
    </source>
</evidence>
<evidence type="ECO:0000313" key="2">
    <source>
        <dbReference type="Proteomes" id="UP001228636"/>
    </source>
</evidence>
<dbReference type="Proteomes" id="UP001228636">
    <property type="component" value="Unassembled WGS sequence"/>
</dbReference>
<sequence>MKHIYIFLLTLSSLFLYNCSKDDKDIDVRYTIDDLQKIHGNSSKTWKVETFYKTYENDVLSELNECYTDDEYTFFYDTNEAEVTLGNISCYYDNPTEQEGRLTYSFYEDSGKIFINISKGESLNENFRTELTILGLEELSETKMVFTAGDYPYYGKTLVFTSVP</sequence>
<dbReference type="EMBL" id="JAUFQH010000010">
    <property type="protein sequence ID" value="MDN3620329.1"/>
    <property type="molecule type" value="Genomic_DNA"/>
</dbReference>
<name>A0AAJ1QXU1_9FLAO</name>
<evidence type="ECO:0000313" key="1">
    <source>
        <dbReference type="EMBL" id="MDN3620329.1"/>
    </source>
</evidence>